<name>K0T7X6_THAOC</name>
<gene>
    <name evidence="2" type="ORF">THAOC_05216</name>
</gene>
<dbReference type="Proteomes" id="UP000266841">
    <property type="component" value="Unassembled WGS sequence"/>
</dbReference>
<evidence type="ECO:0000256" key="1">
    <source>
        <dbReference type="SAM" id="MobiDB-lite"/>
    </source>
</evidence>
<reference evidence="2 3" key="1">
    <citation type="journal article" date="2012" name="Genome Biol.">
        <title>Genome and low-iron response of an oceanic diatom adapted to chronic iron limitation.</title>
        <authorList>
            <person name="Lommer M."/>
            <person name="Specht M."/>
            <person name="Roy A.S."/>
            <person name="Kraemer L."/>
            <person name="Andreson R."/>
            <person name="Gutowska M.A."/>
            <person name="Wolf J."/>
            <person name="Bergner S.V."/>
            <person name="Schilhabel M.B."/>
            <person name="Klostermeier U.C."/>
            <person name="Beiko R.G."/>
            <person name="Rosenstiel P."/>
            <person name="Hippler M."/>
            <person name="Laroche J."/>
        </authorList>
    </citation>
    <scope>NUCLEOTIDE SEQUENCE [LARGE SCALE GENOMIC DNA]</scope>
    <source>
        <strain evidence="2 3">CCMP1005</strain>
    </source>
</reference>
<feature type="compositionally biased region" description="Low complexity" evidence="1">
    <location>
        <begin position="33"/>
        <end position="44"/>
    </location>
</feature>
<feature type="compositionally biased region" description="Low complexity" evidence="1">
    <location>
        <begin position="52"/>
        <end position="61"/>
    </location>
</feature>
<comment type="caution">
    <text evidence="2">The sequence shown here is derived from an EMBL/GenBank/DDBJ whole genome shotgun (WGS) entry which is preliminary data.</text>
</comment>
<evidence type="ECO:0000313" key="2">
    <source>
        <dbReference type="EMBL" id="EJK73174.1"/>
    </source>
</evidence>
<organism evidence="2 3">
    <name type="scientific">Thalassiosira oceanica</name>
    <name type="common">Marine diatom</name>
    <dbReference type="NCBI Taxonomy" id="159749"/>
    <lineage>
        <taxon>Eukaryota</taxon>
        <taxon>Sar</taxon>
        <taxon>Stramenopiles</taxon>
        <taxon>Ochrophyta</taxon>
        <taxon>Bacillariophyta</taxon>
        <taxon>Coscinodiscophyceae</taxon>
        <taxon>Thalassiosirophycidae</taxon>
        <taxon>Thalassiosirales</taxon>
        <taxon>Thalassiosiraceae</taxon>
        <taxon>Thalassiosira</taxon>
    </lineage>
</organism>
<accession>K0T7X6</accession>
<dbReference type="AlphaFoldDB" id="K0T7X6"/>
<sequence>MTRATAATAISGGNSLTTTEPVMWQAATMSYEMSKGMSASASAKKGLKKGAESPTPTPTTTSKGGQADTKVTSPVVVNINLKQENKNEGGGGGGSSDIPSVGGSLSGSFSKNDTEATSSFARNSATAKAAEKVSKKNLKFTEFTLGGNPNADWRAWAATVASR</sequence>
<feature type="compositionally biased region" description="Polar residues" evidence="1">
    <location>
        <begin position="106"/>
        <end position="126"/>
    </location>
</feature>
<protein>
    <submittedName>
        <fullName evidence="2">Uncharacterized protein</fullName>
    </submittedName>
</protein>
<evidence type="ECO:0000313" key="3">
    <source>
        <dbReference type="Proteomes" id="UP000266841"/>
    </source>
</evidence>
<feature type="region of interest" description="Disordered" evidence="1">
    <location>
        <begin position="1"/>
        <end position="20"/>
    </location>
</feature>
<keyword evidence="3" id="KW-1185">Reference proteome</keyword>
<feature type="region of interest" description="Disordered" evidence="1">
    <location>
        <begin position="33"/>
        <end position="133"/>
    </location>
</feature>
<dbReference type="EMBL" id="AGNL01004738">
    <property type="protein sequence ID" value="EJK73174.1"/>
    <property type="molecule type" value="Genomic_DNA"/>
</dbReference>
<proteinExistence type="predicted"/>
<feature type="compositionally biased region" description="Polar residues" evidence="1">
    <location>
        <begin position="11"/>
        <end position="20"/>
    </location>
</feature>
<feature type="non-terminal residue" evidence="2">
    <location>
        <position position="163"/>
    </location>
</feature>